<proteinExistence type="predicted"/>
<feature type="region of interest" description="Disordered" evidence="1">
    <location>
        <begin position="1"/>
        <end position="33"/>
    </location>
</feature>
<dbReference type="OrthoDB" id="2013972at2759"/>
<sequence>MSSASTANANANPTSPRPEEFHELAADPFPDDCYDQAPIVHTAAIVGEGGSTSHSNLPPTSCDPNANTLAASTIEVGSGTDVNDGDSAYSGDSSSFMSSLHESVRNFKYENGRRYHGFEEGRYPVPNDEIEANREDMKHHGTTLLIGGKLQLAPISNTPQMVLDIGTGTGIWAMEFADAHPTTEVIGVDLSPMQPDIVPPNLHFEIDDVEREWAYPDSFDFIHIRYMFSAITDWPKLLEQCMRHLKPGGWVEVIEMDIIPSSDDGSLPPDNYITKYFQHLTEAAAQMNRRLDIAIHLQQLVADAGFVRVTEIPYKLPMGTWPKQKNLKNVGFFHREQFLEGLQGMAMGFFTRALRWTPQEVEVFLTRVRKDVKDPSFHSYWRTYFVYGQKP</sequence>
<evidence type="ECO:0000313" key="2">
    <source>
        <dbReference type="EMBL" id="KAA6413977.1"/>
    </source>
</evidence>
<reference evidence="2 3" key="1">
    <citation type="submission" date="2019-09" db="EMBL/GenBank/DDBJ databases">
        <title>The hologenome of the rock-dwelling lichen Lasallia pustulata.</title>
        <authorList>
            <person name="Greshake Tzovaras B."/>
            <person name="Segers F."/>
            <person name="Bicker A."/>
            <person name="Dal Grande F."/>
            <person name="Otte J."/>
            <person name="Hankeln T."/>
            <person name="Schmitt I."/>
            <person name="Ebersberger I."/>
        </authorList>
    </citation>
    <scope>NUCLEOTIDE SEQUENCE [LARGE SCALE GENOMIC DNA]</scope>
    <source>
        <strain evidence="2">A1-1</strain>
    </source>
</reference>
<dbReference type="SUPFAM" id="SSF53335">
    <property type="entry name" value="S-adenosyl-L-methionine-dependent methyltransferases"/>
    <property type="match status" value="1"/>
</dbReference>
<gene>
    <name evidence="2" type="ORF">FRX48_02339</name>
</gene>
<comment type="caution">
    <text evidence="2">The sequence shown here is derived from an EMBL/GenBank/DDBJ whole genome shotgun (WGS) entry which is preliminary data.</text>
</comment>
<accession>A0A5M8PWH7</accession>
<dbReference type="AlphaFoldDB" id="A0A5M8PWH7"/>
<name>A0A5M8PWH7_9LECA</name>
<dbReference type="Proteomes" id="UP000324767">
    <property type="component" value="Unassembled WGS sequence"/>
</dbReference>
<dbReference type="InterPro" id="IPR029063">
    <property type="entry name" value="SAM-dependent_MTases_sf"/>
</dbReference>
<dbReference type="GO" id="GO:0008168">
    <property type="term" value="F:methyltransferase activity"/>
    <property type="evidence" value="ECO:0007669"/>
    <property type="project" value="TreeGrafter"/>
</dbReference>
<dbReference type="CDD" id="cd02440">
    <property type="entry name" value="AdoMet_MTases"/>
    <property type="match status" value="1"/>
</dbReference>
<evidence type="ECO:0008006" key="4">
    <source>
        <dbReference type="Google" id="ProtNLM"/>
    </source>
</evidence>
<organism evidence="2 3">
    <name type="scientific">Lasallia pustulata</name>
    <dbReference type="NCBI Taxonomy" id="136370"/>
    <lineage>
        <taxon>Eukaryota</taxon>
        <taxon>Fungi</taxon>
        <taxon>Dikarya</taxon>
        <taxon>Ascomycota</taxon>
        <taxon>Pezizomycotina</taxon>
        <taxon>Lecanoromycetes</taxon>
        <taxon>OSLEUM clade</taxon>
        <taxon>Umbilicariomycetidae</taxon>
        <taxon>Umbilicariales</taxon>
        <taxon>Umbilicariaceae</taxon>
        <taxon>Lasallia</taxon>
    </lineage>
</organism>
<dbReference type="PANTHER" id="PTHR43591">
    <property type="entry name" value="METHYLTRANSFERASE"/>
    <property type="match status" value="1"/>
</dbReference>
<dbReference type="Gene3D" id="3.40.50.150">
    <property type="entry name" value="Vaccinia Virus protein VP39"/>
    <property type="match status" value="1"/>
</dbReference>
<evidence type="ECO:0000313" key="3">
    <source>
        <dbReference type="Proteomes" id="UP000324767"/>
    </source>
</evidence>
<dbReference type="Pfam" id="PF13489">
    <property type="entry name" value="Methyltransf_23"/>
    <property type="match status" value="1"/>
</dbReference>
<evidence type="ECO:0000256" key="1">
    <source>
        <dbReference type="SAM" id="MobiDB-lite"/>
    </source>
</evidence>
<dbReference type="PANTHER" id="PTHR43591:SF105">
    <property type="entry name" value="METHYLTRANSFERASE DOMAIN-CONTAINING PROTEIN-RELATED"/>
    <property type="match status" value="1"/>
</dbReference>
<feature type="compositionally biased region" description="Low complexity" evidence="1">
    <location>
        <begin position="1"/>
        <end position="14"/>
    </location>
</feature>
<dbReference type="EMBL" id="VXIT01000003">
    <property type="protein sequence ID" value="KAA6413977.1"/>
    <property type="molecule type" value="Genomic_DNA"/>
</dbReference>
<protein>
    <recommendedName>
        <fullName evidence="4">S-adenosyl-L-methionine-dependent methyltransferase-like</fullName>
    </recommendedName>
</protein>